<dbReference type="PANTHER" id="PTHR21237">
    <property type="entry name" value="GRPE PROTEIN"/>
    <property type="match status" value="1"/>
</dbReference>
<dbReference type="Gene3D" id="2.30.22.10">
    <property type="entry name" value="Head domain of nucleotide exchange factor GrpE"/>
    <property type="match status" value="1"/>
</dbReference>
<dbReference type="Gene3D" id="3.90.20.20">
    <property type="match status" value="1"/>
</dbReference>
<comment type="subcellular location">
    <subcellularLocation>
        <location evidence="3">Cytoplasm</location>
    </subcellularLocation>
</comment>
<name>A0ABR4YIW7_9BACT</name>
<evidence type="ECO:0000256" key="2">
    <source>
        <dbReference type="ARBA" id="ARBA00023186"/>
    </source>
</evidence>
<dbReference type="SUPFAM" id="SSF58014">
    <property type="entry name" value="Coiled-coil domain of nucleotide exchange factor GrpE"/>
    <property type="match status" value="1"/>
</dbReference>
<sequence>MSKDKETKKSEQEEVKEQPADAAGNGPQEATEGAGVKMAEEEAEKDSAAVKMAEEAAQWRDKYVRLSAEFDNYRKRTLKEKMDLISSAGEDVIKALLPVMDDLERALDATQKASDVEAVREGVVLISNKLRDTLRTKGLSEIEAFGQELDTDFHEAVAKIPAPDKKQKGKIVDVVQKGYKLHDKVIRHSKVVVGE</sequence>
<evidence type="ECO:0000256" key="3">
    <source>
        <dbReference type="HAMAP-Rule" id="MF_01151"/>
    </source>
</evidence>
<comment type="function">
    <text evidence="3">Participates actively in the response to hyperosmotic and heat shock by preventing the aggregation of stress-denatured proteins, in association with DnaK and GrpE. It is the nucleotide exchange factor for DnaK and may function as a thermosensor. Unfolded proteins bind initially to DnaJ; upon interaction with the DnaJ-bound protein, DnaK hydrolyzes its bound ATP, resulting in the formation of a stable complex. GrpE releases ADP from DnaK; ATP binding to DnaK triggers the release of the substrate protein, thus completing the reaction cycle. Several rounds of ATP-dependent interactions between DnaJ, DnaK and GrpE are required for fully efficient folding.</text>
</comment>
<protein>
    <recommendedName>
        <fullName evidence="3">Protein GrpE</fullName>
    </recommendedName>
    <alternativeName>
        <fullName evidence="3">HSP-70 cofactor</fullName>
    </alternativeName>
</protein>
<dbReference type="Pfam" id="PF01025">
    <property type="entry name" value="GrpE"/>
    <property type="match status" value="1"/>
</dbReference>
<reference evidence="6 7" key="1">
    <citation type="submission" date="2014-09" db="EMBL/GenBank/DDBJ databases">
        <title>Alistipes sp. 627, sp. nov., a novel member of the family Rikenellaceae isolated from human faeces.</title>
        <authorList>
            <person name="Shkoporov A.N."/>
            <person name="Chaplin A.V."/>
            <person name="Motuzova O.V."/>
            <person name="Kafarskaia L.I."/>
            <person name="Khokhlova E.V."/>
            <person name="Efimov B.A."/>
        </authorList>
    </citation>
    <scope>NUCLEOTIDE SEQUENCE [LARGE SCALE GENOMIC DNA]</scope>
    <source>
        <strain evidence="6 7">627</strain>
    </source>
</reference>
<feature type="region of interest" description="Disordered" evidence="5">
    <location>
        <begin position="1"/>
        <end position="47"/>
    </location>
</feature>
<dbReference type="EMBL" id="JRGF01000005">
    <property type="protein sequence ID" value="KHE42210.1"/>
    <property type="molecule type" value="Genomic_DNA"/>
</dbReference>
<dbReference type="Proteomes" id="UP000030889">
    <property type="component" value="Unassembled WGS sequence"/>
</dbReference>
<evidence type="ECO:0000256" key="5">
    <source>
        <dbReference type="SAM" id="MobiDB-lite"/>
    </source>
</evidence>
<organism evidence="6 7">
    <name type="scientific">Alistipes inops</name>
    <dbReference type="NCBI Taxonomy" id="1501391"/>
    <lineage>
        <taxon>Bacteria</taxon>
        <taxon>Pseudomonadati</taxon>
        <taxon>Bacteroidota</taxon>
        <taxon>Bacteroidia</taxon>
        <taxon>Bacteroidales</taxon>
        <taxon>Rikenellaceae</taxon>
        <taxon>Alistipes</taxon>
    </lineage>
</organism>
<evidence type="ECO:0000313" key="7">
    <source>
        <dbReference type="Proteomes" id="UP000030889"/>
    </source>
</evidence>
<dbReference type="HAMAP" id="MF_01151">
    <property type="entry name" value="GrpE"/>
    <property type="match status" value="1"/>
</dbReference>
<gene>
    <name evidence="3" type="primary">grpE</name>
    <name evidence="6" type="ORF">LG35_04710</name>
</gene>
<comment type="subunit">
    <text evidence="3">Homodimer.</text>
</comment>
<dbReference type="PANTHER" id="PTHR21237:SF23">
    <property type="entry name" value="GRPE PROTEIN HOMOLOG, MITOCHONDRIAL"/>
    <property type="match status" value="1"/>
</dbReference>
<keyword evidence="7" id="KW-1185">Reference proteome</keyword>
<keyword evidence="3" id="KW-0346">Stress response</keyword>
<evidence type="ECO:0000256" key="4">
    <source>
        <dbReference type="RuleBase" id="RU004478"/>
    </source>
</evidence>
<dbReference type="SUPFAM" id="SSF51064">
    <property type="entry name" value="Head domain of nucleotide exchange factor GrpE"/>
    <property type="match status" value="1"/>
</dbReference>
<comment type="similarity">
    <text evidence="1 3 4">Belongs to the GrpE family.</text>
</comment>
<proteinExistence type="inferred from homology"/>
<dbReference type="InterPro" id="IPR013805">
    <property type="entry name" value="GrpE_CC"/>
</dbReference>
<dbReference type="PRINTS" id="PR00773">
    <property type="entry name" value="GRPEPROTEIN"/>
</dbReference>
<dbReference type="RefSeq" id="WP_022064146.1">
    <property type="nucleotide sequence ID" value="NZ_JRGF01000005.1"/>
</dbReference>
<dbReference type="InterPro" id="IPR000740">
    <property type="entry name" value="GrpE"/>
</dbReference>
<comment type="caution">
    <text evidence="6">The sequence shown here is derived from an EMBL/GenBank/DDBJ whole genome shotgun (WGS) entry which is preliminary data.</text>
</comment>
<keyword evidence="2 3" id="KW-0143">Chaperone</keyword>
<dbReference type="CDD" id="cd00446">
    <property type="entry name" value="GrpE"/>
    <property type="match status" value="1"/>
</dbReference>
<evidence type="ECO:0000313" key="6">
    <source>
        <dbReference type="EMBL" id="KHE42210.1"/>
    </source>
</evidence>
<feature type="compositionally biased region" description="Basic and acidic residues" evidence="5">
    <location>
        <begin position="1"/>
        <end position="19"/>
    </location>
</feature>
<dbReference type="InterPro" id="IPR009012">
    <property type="entry name" value="GrpE_head"/>
</dbReference>
<keyword evidence="3" id="KW-0963">Cytoplasm</keyword>
<accession>A0ABR4YIW7</accession>
<evidence type="ECO:0000256" key="1">
    <source>
        <dbReference type="ARBA" id="ARBA00009054"/>
    </source>
</evidence>